<keyword evidence="1" id="KW-1133">Transmembrane helix</keyword>
<dbReference type="EMBL" id="LNQE01001597">
    <property type="protein sequence ID" value="KUG14980.1"/>
    <property type="molecule type" value="Genomic_DNA"/>
</dbReference>
<evidence type="ECO:0000313" key="3">
    <source>
        <dbReference type="EMBL" id="KUG14980.1"/>
    </source>
</evidence>
<dbReference type="InterPro" id="IPR001466">
    <property type="entry name" value="Beta-lactam-related"/>
</dbReference>
<sequence>MDAPPLVQGPSDPAEVEAFLDTVIPAAMARYSVPGATVAVVKDGRLVIAKGYGYNDLVNRTPIDADATLFRIGSISKLFTWTTVMQLVEEGKIDLDADVNTYLKDFKVPDTYPGKPVTMRHMMTHTAGFEDTSLRMTADDIGNVISIRQYCAENMPARVNPPGKVSLYSNYATTLAAVVVEDVTGMSFEQYLQSRIFTPLGMDQTNIREDLPPEFAARLTKGYSFSHSENVATDDYILNVGPAGSISSTAPDMAKFMIAHLQRGTYGNATILAPETADLMHSWAFSVDPRVAGMCLGFYEQYYNGQRVIVHGGDTDTFHSLLLLFQEEQAGFFVSGNSAGGRGLRDALFAAYMDHYYPGEPGALPQPDPSAQARLQLYAGTYQMNRHNYERFERYLGLPSTIEITATPGGTLRMVSSDGMFEYIEVEPGVFAQADGSRPVKGDVIFHTAPDGSVEFYTFTNYPVLVYSRLPWYGTPSFHDNLKTAAGILLGTVILWPLLFLFRRTHKIPEQPGKKMETTARWIAGIAALILIAFAFILLPWVTDDMGMMITYMKTQVIPGELTAVLTLPVIAAILTLATVAFAILAWKEKYWTFPHRVHYTIIAIALIAMLWWVHVNRLWVFCL</sequence>
<keyword evidence="1" id="KW-0812">Transmembrane</keyword>
<reference evidence="3" key="1">
    <citation type="journal article" date="2015" name="Proc. Natl. Acad. Sci. U.S.A.">
        <title>Networks of energetic and metabolic interactions define dynamics in microbial communities.</title>
        <authorList>
            <person name="Embree M."/>
            <person name="Liu J.K."/>
            <person name="Al-Bassam M.M."/>
            <person name="Zengler K."/>
        </authorList>
    </citation>
    <scope>NUCLEOTIDE SEQUENCE</scope>
</reference>
<dbReference type="SUPFAM" id="SSF56601">
    <property type="entry name" value="beta-lactamase/transpeptidase-like"/>
    <property type="match status" value="1"/>
</dbReference>
<dbReference type="Gene3D" id="3.40.710.10">
    <property type="entry name" value="DD-peptidase/beta-lactamase superfamily"/>
    <property type="match status" value="1"/>
</dbReference>
<name>A0A0W8F255_9ZZZZ</name>
<protein>
    <submittedName>
        <fullName evidence="3">Beta-lactamase</fullName>
        <ecNumber evidence="3">3.5.2.6</ecNumber>
    </submittedName>
</protein>
<dbReference type="AlphaFoldDB" id="A0A0W8F255"/>
<feature type="transmembrane region" description="Helical" evidence="1">
    <location>
        <begin position="485"/>
        <end position="502"/>
    </location>
</feature>
<evidence type="ECO:0000256" key="1">
    <source>
        <dbReference type="SAM" id="Phobius"/>
    </source>
</evidence>
<organism evidence="3">
    <name type="scientific">hydrocarbon metagenome</name>
    <dbReference type="NCBI Taxonomy" id="938273"/>
    <lineage>
        <taxon>unclassified sequences</taxon>
        <taxon>metagenomes</taxon>
        <taxon>ecological metagenomes</taxon>
    </lineage>
</organism>
<feature type="domain" description="Beta-lactamase-related" evidence="2">
    <location>
        <begin position="20"/>
        <end position="343"/>
    </location>
</feature>
<dbReference type="EC" id="3.5.2.6" evidence="3"/>
<keyword evidence="3" id="KW-0378">Hydrolase</keyword>
<feature type="transmembrane region" description="Helical" evidence="1">
    <location>
        <begin position="562"/>
        <end position="586"/>
    </location>
</feature>
<keyword evidence="1" id="KW-0472">Membrane</keyword>
<evidence type="ECO:0000259" key="2">
    <source>
        <dbReference type="Pfam" id="PF00144"/>
    </source>
</evidence>
<dbReference type="PANTHER" id="PTHR46825">
    <property type="entry name" value="D-ALANYL-D-ALANINE-CARBOXYPEPTIDASE/ENDOPEPTIDASE AMPH"/>
    <property type="match status" value="1"/>
</dbReference>
<dbReference type="Pfam" id="PF00144">
    <property type="entry name" value="Beta-lactamase"/>
    <property type="match status" value="1"/>
</dbReference>
<gene>
    <name evidence="3" type="ORF">ASZ90_015365</name>
</gene>
<dbReference type="InterPro" id="IPR012338">
    <property type="entry name" value="Beta-lactam/transpept-like"/>
</dbReference>
<accession>A0A0W8F255</accession>
<comment type="caution">
    <text evidence="3">The sequence shown here is derived from an EMBL/GenBank/DDBJ whole genome shotgun (WGS) entry which is preliminary data.</text>
</comment>
<feature type="transmembrane region" description="Helical" evidence="1">
    <location>
        <begin position="598"/>
        <end position="615"/>
    </location>
</feature>
<dbReference type="InterPro" id="IPR050491">
    <property type="entry name" value="AmpC-like"/>
</dbReference>
<proteinExistence type="predicted"/>
<dbReference type="PANTHER" id="PTHR46825:SF9">
    <property type="entry name" value="BETA-LACTAMASE-RELATED DOMAIN-CONTAINING PROTEIN"/>
    <property type="match status" value="1"/>
</dbReference>
<dbReference type="GO" id="GO:0008800">
    <property type="term" value="F:beta-lactamase activity"/>
    <property type="evidence" value="ECO:0007669"/>
    <property type="project" value="UniProtKB-EC"/>
</dbReference>
<feature type="transmembrane region" description="Helical" evidence="1">
    <location>
        <begin position="522"/>
        <end position="542"/>
    </location>
</feature>